<dbReference type="GO" id="GO:0003676">
    <property type="term" value="F:nucleic acid binding"/>
    <property type="evidence" value="ECO:0007669"/>
    <property type="project" value="InterPro"/>
</dbReference>
<dbReference type="GO" id="GO:0015074">
    <property type="term" value="P:DNA integration"/>
    <property type="evidence" value="ECO:0007669"/>
    <property type="project" value="InterPro"/>
</dbReference>
<dbReference type="Gene3D" id="3.30.420.10">
    <property type="entry name" value="Ribonuclease H-like superfamily/Ribonuclease H"/>
    <property type="match status" value="1"/>
</dbReference>
<dbReference type="AlphaFoldDB" id="A0AA88VSE0"/>
<accession>A0AA88VSE0</accession>
<gene>
    <name evidence="2" type="ORF">RJ639_008804</name>
</gene>
<organism evidence="2 3">
    <name type="scientific">Escallonia herrerae</name>
    <dbReference type="NCBI Taxonomy" id="1293975"/>
    <lineage>
        <taxon>Eukaryota</taxon>
        <taxon>Viridiplantae</taxon>
        <taxon>Streptophyta</taxon>
        <taxon>Embryophyta</taxon>
        <taxon>Tracheophyta</taxon>
        <taxon>Spermatophyta</taxon>
        <taxon>Magnoliopsida</taxon>
        <taxon>eudicotyledons</taxon>
        <taxon>Gunneridae</taxon>
        <taxon>Pentapetalae</taxon>
        <taxon>asterids</taxon>
        <taxon>campanulids</taxon>
        <taxon>Escalloniales</taxon>
        <taxon>Escalloniaceae</taxon>
        <taxon>Escallonia</taxon>
    </lineage>
</organism>
<name>A0AA88VSE0_9ASTE</name>
<protein>
    <recommendedName>
        <fullName evidence="1">Integrase catalytic domain-containing protein</fullName>
    </recommendedName>
</protein>
<sequence length="291" mass="32939">MAFEVGNEKFRMIPFPGGASYSCKAVPVGDHFTLVDRSNKAIWILTDYSEQLWRKASILLQEHWFDGVVGTIHTSEVLFKWDGIGASTQPCLYYDIESETARMVTLLTEVDGRSPPVDGFFASDAAKHVECLFRLKAEHNSSRILLADYPPRCLGIHEEVWRLPTLLLNPQTVSKSLSSLSSPIQFAMWGMDIMGPFPLTTAQHRFVIVAIDYFTKWVEAEALVTISEKKCEDLFWRVVVCRFGIPRVLVTDNGKQFDNTTFRTFCTNLTTEQRFSSVAHPQTNGQTEVTN</sequence>
<feature type="domain" description="Integrase catalytic" evidence="1">
    <location>
        <begin position="179"/>
        <end position="291"/>
    </location>
</feature>
<comment type="caution">
    <text evidence="2">The sequence shown here is derived from an EMBL/GenBank/DDBJ whole genome shotgun (WGS) entry which is preliminary data.</text>
</comment>
<dbReference type="InterPro" id="IPR012337">
    <property type="entry name" value="RNaseH-like_sf"/>
</dbReference>
<dbReference type="InterPro" id="IPR050951">
    <property type="entry name" value="Retrovirus_Pol_polyprotein"/>
</dbReference>
<dbReference type="PANTHER" id="PTHR37984:SF5">
    <property type="entry name" value="PROTEIN NYNRIN-LIKE"/>
    <property type="match status" value="1"/>
</dbReference>
<dbReference type="SUPFAM" id="SSF53098">
    <property type="entry name" value="Ribonuclease H-like"/>
    <property type="match status" value="1"/>
</dbReference>
<evidence type="ECO:0000313" key="3">
    <source>
        <dbReference type="Proteomes" id="UP001188597"/>
    </source>
</evidence>
<dbReference type="Proteomes" id="UP001188597">
    <property type="component" value="Unassembled WGS sequence"/>
</dbReference>
<dbReference type="EMBL" id="JAVXUP010001317">
    <property type="protein sequence ID" value="KAK3013193.1"/>
    <property type="molecule type" value="Genomic_DNA"/>
</dbReference>
<dbReference type="PANTHER" id="PTHR37984">
    <property type="entry name" value="PROTEIN CBG26694"/>
    <property type="match status" value="1"/>
</dbReference>
<dbReference type="Pfam" id="PF00665">
    <property type="entry name" value="rve"/>
    <property type="match status" value="1"/>
</dbReference>
<dbReference type="PROSITE" id="PS50994">
    <property type="entry name" value="INTEGRASE"/>
    <property type="match status" value="1"/>
</dbReference>
<dbReference type="Pfam" id="PF08268">
    <property type="entry name" value="FBA_3"/>
    <property type="match status" value="1"/>
</dbReference>
<dbReference type="InterPro" id="IPR036397">
    <property type="entry name" value="RNaseH_sf"/>
</dbReference>
<reference evidence="2" key="1">
    <citation type="submission" date="2022-12" db="EMBL/GenBank/DDBJ databases">
        <title>Draft genome assemblies for two species of Escallonia (Escalloniales).</title>
        <authorList>
            <person name="Chanderbali A."/>
            <person name="Dervinis C."/>
            <person name="Anghel I."/>
            <person name="Soltis D."/>
            <person name="Soltis P."/>
            <person name="Zapata F."/>
        </authorList>
    </citation>
    <scope>NUCLEOTIDE SEQUENCE</scope>
    <source>
        <strain evidence="2">UCBG64.0493</strain>
        <tissue evidence="2">Leaf</tissue>
    </source>
</reference>
<evidence type="ECO:0000313" key="2">
    <source>
        <dbReference type="EMBL" id="KAK3013193.1"/>
    </source>
</evidence>
<evidence type="ECO:0000259" key="1">
    <source>
        <dbReference type="PROSITE" id="PS50994"/>
    </source>
</evidence>
<proteinExistence type="predicted"/>
<dbReference type="InterPro" id="IPR001584">
    <property type="entry name" value="Integrase_cat-core"/>
</dbReference>
<dbReference type="InterPro" id="IPR013187">
    <property type="entry name" value="F-box-assoc_dom_typ3"/>
</dbReference>
<keyword evidence="3" id="KW-1185">Reference proteome</keyword>